<organism evidence="9 10">
    <name type="scientific">Aureimonas endophytica</name>
    <dbReference type="NCBI Taxonomy" id="2027858"/>
    <lineage>
        <taxon>Bacteria</taxon>
        <taxon>Pseudomonadati</taxon>
        <taxon>Pseudomonadota</taxon>
        <taxon>Alphaproteobacteria</taxon>
        <taxon>Hyphomicrobiales</taxon>
        <taxon>Aurantimonadaceae</taxon>
        <taxon>Aureimonas</taxon>
    </lineage>
</organism>
<dbReference type="GO" id="GO:0005886">
    <property type="term" value="C:plasma membrane"/>
    <property type="evidence" value="ECO:0007669"/>
    <property type="project" value="UniProtKB-SubCell"/>
</dbReference>
<feature type="transmembrane region" description="Helical" evidence="8">
    <location>
        <begin position="82"/>
        <end position="100"/>
    </location>
</feature>
<gene>
    <name evidence="9" type="ORF">GCM10011390_16750</name>
</gene>
<dbReference type="EMBL" id="BMIQ01000002">
    <property type="protein sequence ID" value="GGD98625.1"/>
    <property type="molecule type" value="Genomic_DNA"/>
</dbReference>
<keyword evidence="3" id="KW-1003">Cell membrane</keyword>
<sequence length="331" mass="34709">MSTIAKFKPGVQTPVLPFWKSALLMPSVGPLVVLLLFCLFFAFTTEHFLTPRNLSLVMQQSVILGALAIGQTLVILTAGIDLAAGGITVLAMVIIGRFALEGLDPALCILLALAVAIVLGAVSGTLVSRLRLPPFIVTLGLLGIVTAATRLLSMGNSYPIENDLAAFFGNGFTLSGARVTYGMLALLGLYAAVAFALHETWWGRHVYAVGNSPAAARLVGINVPRILLSVYVVAGLIYAFAAWLALGRIPSADPNALQTANLDSITAAVIGGASLFGGRGGVIGTLIGTLIIAVLRNGLTLRGIDPLWQDLVTGVLVILAVAADQLYRRRW</sequence>
<evidence type="ECO:0000256" key="5">
    <source>
        <dbReference type="ARBA" id="ARBA00022692"/>
    </source>
</evidence>
<feature type="transmembrane region" description="Helical" evidence="8">
    <location>
        <begin position="23"/>
        <end position="44"/>
    </location>
</feature>
<dbReference type="Proteomes" id="UP000644699">
    <property type="component" value="Unassembled WGS sequence"/>
</dbReference>
<dbReference type="AlphaFoldDB" id="A0A916ZHI0"/>
<reference evidence="9" key="1">
    <citation type="journal article" date="2014" name="Int. J. Syst. Evol. Microbiol.">
        <title>Complete genome sequence of Corynebacterium casei LMG S-19264T (=DSM 44701T), isolated from a smear-ripened cheese.</title>
        <authorList>
            <consortium name="US DOE Joint Genome Institute (JGI-PGF)"/>
            <person name="Walter F."/>
            <person name="Albersmeier A."/>
            <person name="Kalinowski J."/>
            <person name="Ruckert C."/>
        </authorList>
    </citation>
    <scope>NUCLEOTIDE SEQUENCE</scope>
    <source>
        <strain evidence="9">CGMCC 1.15367</strain>
    </source>
</reference>
<keyword evidence="7 8" id="KW-0472">Membrane</keyword>
<dbReference type="RefSeq" id="WP_188907764.1">
    <property type="nucleotide sequence ID" value="NZ_BMIQ01000002.1"/>
</dbReference>
<feature type="transmembrane region" description="Helical" evidence="8">
    <location>
        <begin position="267"/>
        <end position="295"/>
    </location>
</feature>
<keyword evidence="2" id="KW-0813">Transport</keyword>
<evidence type="ECO:0000256" key="2">
    <source>
        <dbReference type="ARBA" id="ARBA00022448"/>
    </source>
</evidence>
<evidence type="ECO:0000313" key="9">
    <source>
        <dbReference type="EMBL" id="GGD98625.1"/>
    </source>
</evidence>
<accession>A0A916ZHI0</accession>
<evidence type="ECO:0000256" key="4">
    <source>
        <dbReference type="ARBA" id="ARBA00022519"/>
    </source>
</evidence>
<dbReference type="InterPro" id="IPR001851">
    <property type="entry name" value="ABC_transp_permease"/>
</dbReference>
<evidence type="ECO:0000313" key="10">
    <source>
        <dbReference type="Proteomes" id="UP000644699"/>
    </source>
</evidence>
<feature type="transmembrane region" description="Helical" evidence="8">
    <location>
        <begin position="107"/>
        <end position="126"/>
    </location>
</feature>
<keyword evidence="6 8" id="KW-1133">Transmembrane helix</keyword>
<protein>
    <submittedName>
        <fullName evidence="9">ABC transporter permease</fullName>
    </submittedName>
</protein>
<dbReference type="PANTHER" id="PTHR32196:SF21">
    <property type="entry name" value="ABC TRANSPORTER PERMEASE PROTEIN YPHD-RELATED"/>
    <property type="match status" value="1"/>
</dbReference>
<keyword evidence="5 8" id="KW-0812">Transmembrane</keyword>
<keyword evidence="10" id="KW-1185">Reference proteome</keyword>
<comment type="subcellular location">
    <subcellularLocation>
        <location evidence="1">Cell membrane</location>
        <topology evidence="1">Multi-pass membrane protein</topology>
    </subcellularLocation>
</comment>
<comment type="caution">
    <text evidence="9">The sequence shown here is derived from an EMBL/GenBank/DDBJ whole genome shotgun (WGS) entry which is preliminary data.</text>
</comment>
<feature type="transmembrane region" description="Helical" evidence="8">
    <location>
        <begin position="164"/>
        <end position="197"/>
    </location>
</feature>
<feature type="transmembrane region" description="Helical" evidence="8">
    <location>
        <begin position="132"/>
        <end position="152"/>
    </location>
</feature>
<proteinExistence type="predicted"/>
<dbReference type="CDD" id="cd06579">
    <property type="entry name" value="TM_PBP1_transp_AraH_like"/>
    <property type="match status" value="1"/>
</dbReference>
<evidence type="ECO:0000256" key="1">
    <source>
        <dbReference type="ARBA" id="ARBA00004651"/>
    </source>
</evidence>
<feature type="transmembrane region" description="Helical" evidence="8">
    <location>
        <begin position="226"/>
        <end position="246"/>
    </location>
</feature>
<dbReference type="Pfam" id="PF02653">
    <property type="entry name" value="BPD_transp_2"/>
    <property type="match status" value="1"/>
</dbReference>
<evidence type="ECO:0000256" key="8">
    <source>
        <dbReference type="SAM" id="Phobius"/>
    </source>
</evidence>
<dbReference type="GO" id="GO:0022857">
    <property type="term" value="F:transmembrane transporter activity"/>
    <property type="evidence" value="ECO:0007669"/>
    <property type="project" value="InterPro"/>
</dbReference>
<keyword evidence="4" id="KW-0997">Cell inner membrane</keyword>
<reference evidence="9" key="2">
    <citation type="submission" date="2020-09" db="EMBL/GenBank/DDBJ databases">
        <authorList>
            <person name="Sun Q."/>
            <person name="Zhou Y."/>
        </authorList>
    </citation>
    <scope>NUCLEOTIDE SEQUENCE</scope>
    <source>
        <strain evidence="9">CGMCC 1.15367</strain>
    </source>
</reference>
<evidence type="ECO:0000256" key="3">
    <source>
        <dbReference type="ARBA" id="ARBA00022475"/>
    </source>
</evidence>
<evidence type="ECO:0000256" key="6">
    <source>
        <dbReference type="ARBA" id="ARBA00022989"/>
    </source>
</evidence>
<name>A0A916ZHI0_9HYPH</name>
<dbReference type="PANTHER" id="PTHR32196">
    <property type="entry name" value="ABC TRANSPORTER PERMEASE PROTEIN YPHD-RELATED-RELATED"/>
    <property type="match status" value="1"/>
</dbReference>
<evidence type="ECO:0000256" key="7">
    <source>
        <dbReference type="ARBA" id="ARBA00023136"/>
    </source>
</evidence>